<sequence>SGQDDQDYEKRFMRFGKRFMRFGRGDDEDESDEKRFMRFGKSSDGHERDEKRFMRFGKSFMRFGRGADENANLNYANGDEDTRVGKRSTKESAAELNSKSKAAA</sequence>
<gene>
    <name evidence="7" type="primary">ORF169015</name>
</gene>
<keyword evidence="3" id="KW-0964">Secreted</keyword>
<evidence type="ECO:0000256" key="1">
    <source>
        <dbReference type="ARBA" id="ARBA00004613"/>
    </source>
</evidence>
<dbReference type="GO" id="GO:0007218">
    <property type="term" value="P:neuropeptide signaling pathway"/>
    <property type="evidence" value="ECO:0007669"/>
    <property type="project" value="UniProtKB-KW"/>
</dbReference>
<evidence type="ECO:0000256" key="6">
    <source>
        <dbReference type="SAM" id="MobiDB-lite"/>
    </source>
</evidence>
<comment type="similarity">
    <text evidence="2">Belongs to the FARP (FMRFamide related peptide) family.</text>
</comment>
<evidence type="ECO:0000256" key="5">
    <source>
        <dbReference type="ARBA" id="ARBA00023320"/>
    </source>
</evidence>
<feature type="compositionally biased region" description="Polar residues" evidence="6">
    <location>
        <begin position="95"/>
        <end position="104"/>
    </location>
</feature>
<dbReference type="InterPro" id="IPR002544">
    <property type="entry name" value="FMRFamid-related_peptide-like"/>
</dbReference>
<feature type="compositionally biased region" description="Basic and acidic residues" evidence="6">
    <location>
        <begin position="80"/>
        <end position="93"/>
    </location>
</feature>
<keyword evidence="4" id="KW-0027">Amidation</keyword>
<dbReference type="Pfam" id="PF01581">
    <property type="entry name" value="FARP"/>
    <property type="match status" value="3"/>
</dbReference>
<reference evidence="7" key="1">
    <citation type="submission" date="2014-12" db="EMBL/GenBank/DDBJ databases">
        <title>Insight into the proteome of Arion vulgaris.</title>
        <authorList>
            <person name="Aradska J."/>
            <person name="Bulat T."/>
            <person name="Smidak R."/>
            <person name="Sarate P."/>
            <person name="Gangsoo J."/>
            <person name="Sialana F."/>
            <person name="Bilban M."/>
            <person name="Lubec G."/>
        </authorList>
    </citation>
    <scope>NUCLEOTIDE SEQUENCE</scope>
    <source>
        <tissue evidence="7">Skin</tissue>
    </source>
</reference>
<keyword evidence="5" id="KW-0527">Neuropeptide</keyword>
<dbReference type="GO" id="GO:0005576">
    <property type="term" value="C:extracellular region"/>
    <property type="evidence" value="ECO:0007669"/>
    <property type="project" value="UniProtKB-SubCell"/>
</dbReference>
<protein>
    <recommendedName>
        <fullName evidence="8">FMRFamide</fullName>
    </recommendedName>
</protein>
<evidence type="ECO:0008006" key="8">
    <source>
        <dbReference type="Google" id="ProtNLM"/>
    </source>
</evidence>
<proteinExistence type="inferred from homology"/>
<comment type="subcellular location">
    <subcellularLocation>
        <location evidence="1">Secreted</location>
    </subcellularLocation>
</comment>
<evidence type="ECO:0000313" key="7">
    <source>
        <dbReference type="EMBL" id="CEK89106.1"/>
    </source>
</evidence>
<dbReference type="EMBL" id="HACG01042241">
    <property type="protein sequence ID" value="CEK89106.1"/>
    <property type="molecule type" value="Transcribed_RNA"/>
</dbReference>
<feature type="region of interest" description="Disordered" evidence="6">
    <location>
        <begin position="69"/>
        <end position="104"/>
    </location>
</feature>
<dbReference type="AlphaFoldDB" id="A0A0B7B9Y7"/>
<name>A0A0B7B9Y7_9EUPU</name>
<evidence type="ECO:0000256" key="3">
    <source>
        <dbReference type="ARBA" id="ARBA00022525"/>
    </source>
</evidence>
<evidence type="ECO:0000256" key="4">
    <source>
        <dbReference type="ARBA" id="ARBA00022815"/>
    </source>
</evidence>
<organism evidence="7">
    <name type="scientific">Arion vulgaris</name>
    <dbReference type="NCBI Taxonomy" id="1028688"/>
    <lineage>
        <taxon>Eukaryota</taxon>
        <taxon>Metazoa</taxon>
        <taxon>Spiralia</taxon>
        <taxon>Lophotrochozoa</taxon>
        <taxon>Mollusca</taxon>
        <taxon>Gastropoda</taxon>
        <taxon>Heterobranchia</taxon>
        <taxon>Euthyneura</taxon>
        <taxon>Panpulmonata</taxon>
        <taxon>Eupulmonata</taxon>
        <taxon>Stylommatophora</taxon>
        <taxon>Helicina</taxon>
        <taxon>Arionoidea</taxon>
        <taxon>Arionidae</taxon>
        <taxon>Arion</taxon>
    </lineage>
</organism>
<feature type="non-terminal residue" evidence="7">
    <location>
        <position position="1"/>
    </location>
</feature>
<evidence type="ECO:0000256" key="2">
    <source>
        <dbReference type="ARBA" id="ARBA00006356"/>
    </source>
</evidence>
<accession>A0A0B7B9Y7</accession>